<protein>
    <submittedName>
        <fullName evidence="1">Uncharacterized protein</fullName>
    </submittedName>
</protein>
<evidence type="ECO:0000313" key="1">
    <source>
        <dbReference type="EMBL" id="KKM87472.1"/>
    </source>
</evidence>
<reference evidence="1" key="1">
    <citation type="journal article" date="2015" name="Nature">
        <title>Complex archaea that bridge the gap between prokaryotes and eukaryotes.</title>
        <authorList>
            <person name="Spang A."/>
            <person name="Saw J.H."/>
            <person name="Jorgensen S.L."/>
            <person name="Zaremba-Niedzwiedzka K."/>
            <person name="Martijn J."/>
            <person name="Lind A.E."/>
            <person name="van Eijk R."/>
            <person name="Schleper C."/>
            <person name="Guy L."/>
            <person name="Ettema T.J."/>
        </authorList>
    </citation>
    <scope>NUCLEOTIDE SEQUENCE</scope>
</reference>
<proteinExistence type="predicted"/>
<accession>A0A0F9P1W8</accession>
<organism evidence="1">
    <name type="scientific">marine sediment metagenome</name>
    <dbReference type="NCBI Taxonomy" id="412755"/>
    <lineage>
        <taxon>unclassified sequences</taxon>
        <taxon>metagenomes</taxon>
        <taxon>ecological metagenomes</taxon>
    </lineage>
</organism>
<sequence>MITKSKGRYDLLSSDQQWCVTIRLPNDAPRLALSGMWELDAEPDIEDLPPSEVVEVISERIESYLISTSREKEREVVQWIRDNAERLDAEWTAGQIKLLESQRKALAERIDSLRAFLPEAVA</sequence>
<name>A0A0F9P1W8_9ZZZZ</name>
<comment type="caution">
    <text evidence="1">The sequence shown here is derived from an EMBL/GenBank/DDBJ whole genome shotgun (WGS) entry which is preliminary data.</text>
</comment>
<gene>
    <name evidence="1" type="ORF">LCGC14_1268490</name>
</gene>
<dbReference type="EMBL" id="LAZR01007096">
    <property type="protein sequence ID" value="KKM87472.1"/>
    <property type="molecule type" value="Genomic_DNA"/>
</dbReference>
<dbReference type="AlphaFoldDB" id="A0A0F9P1W8"/>